<gene>
    <name evidence="1" type="ORF">SERLA73DRAFT_186920</name>
</gene>
<protein>
    <submittedName>
        <fullName evidence="1">Uncharacterized protein</fullName>
    </submittedName>
</protein>
<keyword evidence="2" id="KW-1185">Reference proteome</keyword>
<accession>F8Q846</accession>
<sequence length="60" mass="6869">SSTRSAWIDMKTTMKTPYSTLVLALCVHMRNEKVLRQRQAYKAQSKKCVSAVMRMPRGGH</sequence>
<dbReference type="EMBL" id="GL945485">
    <property type="protein sequence ID" value="EGN95734.1"/>
    <property type="molecule type" value="Genomic_DNA"/>
</dbReference>
<dbReference type="AlphaFoldDB" id="F8Q846"/>
<reference evidence="2" key="1">
    <citation type="journal article" date="2011" name="Science">
        <title>The plant cell wall-decomposing machinery underlies the functional diversity of forest fungi.</title>
        <authorList>
            <person name="Eastwood D.C."/>
            <person name="Floudas D."/>
            <person name="Binder M."/>
            <person name="Majcherczyk A."/>
            <person name="Schneider P."/>
            <person name="Aerts A."/>
            <person name="Asiegbu F.O."/>
            <person name="Baker S.E."/>
            <person name="Barry K."/>
            <person name="Bendiksby M."/>
            <person name="Blumentritt M."/>
            <person name="Coutinho P.M."/>
            <person name="Cullen D."/>
            <person name="de Vries R.P."/>
            <person name="Gathman A."/>
            <person name="Goodell B."/>
            <person name="Henrissat B."/>
            <person name="Ihrmark K."/>
            <person name="Kauserud H."/>
            <person name="Kohler A."/>
            <person name="LaButti K."/>
            <person name="Lapidus A."/>
            <person name="Lavin J.L."/>
            <person name="Lee Y.-H."/>
            <person name="Lindquist E."/>
            <person name="Lilly W."/>
            <person name="Lucas S."/>
            <person name="Morin E."/>
            <person name="Murat C."/>
            <person name="Oguiza J.A."/>
            <person name="Park J."/>
            <person name="Pisabarro A.G."/>
            <person name="Riley R."/>
            <person name="Rosling A."/>
            <person name="Salamov A."/>
            <person name="Schmidt O."/>
            <person name="Schmutz J."/>
            <person name="Skrede I."/>
            <person name="Stenlid J."/>
            <person name="Wiebenga A."/>
            <person name="Xie X."/>
            <person name="Kuees U."/>
            <person name="Hibbett D.S."/>
            <person name="Hoffmeister D."/>
            <person name="Hoegberg N."/>
            <person name="Martin F."/>
            <person name="Grigoriev I.V."/>
            <person name="Watkinson S.C."/>
        </authorList>
    </citation>
    <scope>NUCLEOTIDE SEQUENCE [LARGE SCALE GENOMIC DNA]</scope>
    <source>
        <strain evidence="2">strain S7.3</strain>
    </source>
</reference>
<feature type="non-terminal residue" evidence="1">
    <location>
        <position position="1"/>
    </location>
</feature>
<proteinExistence type="predicted"/>
<organism evidence="2">
    <name type="scientific">Serpula lacrymans var. lacrymans (strain S7.3)</name>
    <name type="common">Dry rot fungus</name>
    <dbReference type="NCBI Taxonomy" id="936435"/>
    <lineage>
        <taxon>Eukaryota</taxon>
        <taxon>Fungi</taxon>
        <taxon>Dikarya</taxon>
        <taxon>Basidiomycota</taxon>
        <taxon>Agaricomycotina</taxon>
        <taxon>Agaricomycetes</taxon>
        <taxon>Agaricomycetidae</taxon>
        <taxon>Boletales</taxon>
        <taxon>Coniophorineae</taxon>
        <taxon>Serpulaceae</taxon>
        <taxon>Serpula</taxon>
    </lineage>
</organism>
<dbReference type="InParanoid" id="F8Q846"/>
<evidence type="ECO:0000313" key="1">
    <source>
        <dbReference type="EMBL" id="EGN95734.1"/>
    </source>
</evidence>
<evidence type="ECO:0000313" key="2">
    <source>
        <dbReference type="Proteomes" id="UP000008063"/>
    </source>
</evidence>
<feature type="non-terminal residue" evidence="1">
    <location>
        <position position="60"/>
    </location>
</feature>
<dbReference type="Proteomes" id="UP000008063">
    <property type="component" value="Unassembled WGS sequence"/>
</dbReference>
<name>F8Q846_SERL3</name>
<dbReference type="HOGENOM" id="CLU_2948339_0_0_1"/>